<dbReference type="Proteomes" id="UP000799779">
    <property type="component" value="Unassembled WGS sequence"/>
</dbReference>
<dbReference type="EMBL" id="ML977693">
    <property type="protein sequence ID" value="KAF1993631.1"/>
    <property type="molecule type" value="Genomic_DNA"/>
</dbReference>
<reference evidence="2" key="1">
    <citation type="journal article" date="2020" name="Stud. Mycol.">
        <title>101 Dothideomycetes genomes: a test case for predicting lifestyles and emergence of pathogens.</title>
        <authorList>
            <person name="Haridas S."/>
            <person name="Albert R."/>
            <person name="Binder M."/>
            <person name="Bloem J."/>
            <person name="Labutti K."/>
            <person name="Salamov A."/>
            <person name="Andreopoulos B."/>
            <person name="Baker S."/>
            <person name="Barry K."/>
            <person name="Bills G."/>
            <person name="Bluhm B."/>
            <person name="Cannon C."/>
            <person name="Castanera R."/>
            <person name="Culley D."/>
            <person name="Daum C."/>
            <person name="Ezra D."/>
            <person name="Gonzalez J."/>
            <person name="Henrissat B."/>
            <person name="Kuo A."/>
            <person name="Liang C."/>
            <person name="Lipzen A."/>
            <person name="Lutzoni F."/>
            <person name="Magnuson J."/>
            <person name="Mondo S."/>
            <person name="Nolan M."/>
            <person name="Ohm R."/>
            <person name="Pangilinan J."/>
            <person name="Park H.-J."/>
            <person name="Ramirez L."/>
            <person name="Alfaro M."/>
            <person name="Sun H."/>
            <person name="Tritt A."/>
            <person name="Yoshinaga Y."/>
            <person name="Zwiers L.-H."/>
            <person name="Turgeon B."/>
            <person name="Goodwin S."/>
            <person name="Spatafora J."/>
            <person name="Crous P."/>
            <person name="Grigoriev I."/>
        </authorList>
    </citation>
    <scope>NUCLEOTIDE SEQUENCE</scope>
    <source>
        <strain evidence="2">CBS 123094</strain>
    </source>
</reference>
<gene>
    <name evidence="2" type="ORF">P154DRAFT_582594</name>
</gene>
<name>A0A6A5W0G4_9PLEO</name>
<dbReference type="OrthoDB" id="3801236at2759"/>
<accession>A0A6A5W0G4</accession>
<organism evidence="2 3">
    <name type="scientific">Amniculicola lignicola CBS 123094</name>
    <dbReference type="NCBI Taxonomy" id="1392246"/>
    <lineage>
        <taxon>Eukaryota</taxon>
        <taxon>Fungi</taxon>
        <taxon>Dikarya</taxon>
        <taxon>Ascomycota</taxon>
        <taxon>Pezizomycotina</taxon>
        <taxon>Dothideomycetes</taxon>
        <taxon>Pleosporomycetidae</taxon>
        <taxon>Pleosporales</taxon>
        <taxon>Amniculicolaceae</taxon>
        <taxon>Amniculicola</taxon>
    </lineage>
</organism>
<protein>
    <submittedName>
        <fullName evidence="2">Uncharacterized protein</fullName>
    </submittedName>
</protein>
<evidence type="ECO:0000313" key="3">
    <source>
        <dbReference type="Proteomes" id="UP000799779"/>
    </source>
</evidence>
<proteinExistence type="predicted"/>
<feature type="region of interest" description="Disordered" evidence="1">
    <location>
        <begin position="1"/>
        <end position="24"/>
    </location>
</feature>
<keyword evidence="3" id="KW-1185">Reference proteome</keyword>
<sequence length="146" mass="16298">MSSDNEKRMVHAPQETPQQKQKRKMPLQLFNQLSLTSGSATTVTVPSPITLFNLNGIAISSSAPITFTVASGSQLSIRLAAPPGSKFQHSWDTLPDELREQIIKATVVMEGPLTHHSWKRVWRPFLQITPEIAAMAKGMFYKHNLF</sequence>
<evidence type="ECO:0000313" key="2">
    <source>
        <dbReference type="EMBL" id="KAF1993631.1"/>
    </source>
</evidence>
<dbReference type="AlphaFoldDB" id="A0A6A5W0G4"/>
<evidence type="ECO:0000256" key="1">
    <source>
        <dbReference type="SAM" id="MobiDB-lite"/>
    </source>
</evidence>